<evidence type="ECO:0000313" key="4">
    <source>
        <dbReference type="Proteomes" id="UP001501057"/>
    </source>
</evidence>
<sequence>MPDDADRMRTRFDEIVEGLELDLPDDLTPAEPVRPQPQPQPRRPELPDELETDFDALPDDQFYRDAPPLHLPTMAWPTTAAWVAAAGVPALLVVCTMIGVFLPRGVVLGAGFIAVAGATYLFSRLPARGRPDSPDDGAVL</sequence>
<keyword evidence="2" id="KW-0472">Membrane</keyword>
<organism evidence="3 4">
    <name type="scientific">Aeromicrobium alkaliterrae</name>
    <dbReference type="NCBI Taxonomy" id="302168"/>
    <lineage>
        <taxon>Bacteria</taxon>
        <taxon>Bacillati</taxon>
        <taxon>Actinomycetota</taxon>
        <taxon>Actinomycetes</taxon>
        <taxon>Propionibacteriales</taxon>
        <taxon>Nocardioidaceae</taxon>
        <taxon>Aeromicrobium</taxon>
    </lineage>
</organism>
<proteinExistence type="predicted"/>
<protein>
    <recommendedName>
        <fullName evidence="5">DUF3040 domain-containing protein</fullName>
    </recommendedName>
</protein>
<dbReference type="RefSeq" id="WP_344198903.1">
    <property type="nucleotide sequence ID" value="NZ_BAAAME010000002.1"/>
</dbReference>
<evidence type="ECO:0000256" key="1">
    <source>
        <dbReference type="SAM" id="MobiDB-lite"/>
    </source>
</evidence>
<comment type="caution">
    <text evidence="3">The sequence shown here is derived from an EMBL/GenBank/DDBJ whole genome shotgun (WGS) entry which is preliminary data.</text>
</comment>
<feature type="transmembrane region" description="Helical" evidence="2">
    <location>
        <begin position="80"/>
        <end position="100"/>
    </location>
</feature>
<accession>A0ABN2JNG1</accession>
<gene>
    <name evidence="3" type="ORF">GCM10009710_12630</name>
</gene>
<dbReference type="Proteomes" id="UP001501057">
    <property type="component" value="Unassembled WGS sequence"/>
</dbReference>
<dbReference type="EMBL" id="BAAAME010000002">
    <property type="protein sequence ID" value="GAA1733387.1"/>
    <property type="molecule type" value="Genomic_DNA"/>
</dbReference>
<feature type="region of interest" description="Disordered" evidence="1">
    <location>
        <begin position="20"/>
        <end position="53"/>
    </location>
</feature>
<evidence type="ECO:0008006" key="5">
    <source>
        <dbReference type="Google" id="ProtNLM"/>
    </source>
</evidence>
<keyword evidence="2" id="KW-0812">Transmembrane</keyword>
<feature type="compositionally biased region" description="Pro residues" evidence="1">
    <location>
        <begin position="32"/>
        <end position="41"/>
    </location>
</feature>
<keyword evidence="4" id="KW-1185">Reference proteome</keyword>
<reference evidence="3 4" key="1">
    <citation type="journal article" date="2019" name="Int. J. Syst. Evol. Microbiol.">
        <title>The Global Catalogue of Microorganisms (GCM) 10K type strain sequencing project: providing services to taxonomists for standard genome sequencing and annotation.</title>
        <authorList>
            <consortium name="The Broad Institute Genomics Platform"/>
            <consortium name="The Broad Institute Genome Sequencing Center for Infectious Disease"/>
            <person name="Wu L."/>
            <person name="Ma J."/>
        </authorList>
    </citation>
    <scope>NUCLEOTIDE SEQUENCE [LARGE SCALE GENOMIC DNA]</scope>
    <source>
        <strain evidence="3 4">JCM 13518</strain>
    </source>
</reference>
<feature type="transmembrane region" description="Helical" evidence="2">
    <location>
        <begin position="106"/>
        <end position="123"/>
    </location>
</feature>
<evidence type="ECO:0000256" key="2">
    <source>
        <dbReference type="SAM" id="Phobius"/>
    </source>
</evidence>
<keyword evidence="2" id="KW-1133">Transmembrane helix</keyword>
<name>A0ABN2JNG1_9ACTN</name>
<evidence type="ECO:0000313" key="3">
    <source>
        <dbReference type="EMBL" id="GAA1733387.1"/>
    </source>
</evidence>